<evidence type="ECO:0000256" key="8">
    <source>
        <dbReference type="SAM" id="MobiDB-lite"/>
    </source>
</evidence>
<evidence type="ECO:0000256" key="1">
    <source>
        <dbReference type="ARBA" id="ARBA00004567"/>
    </source>
</evidence>
<keyword evidence="5" id="KW-0811">Translocation</keyword>
<keyword evidence="2" id="KW-0813">Transport</keyword>
<proteinExistence type="predicted"/>
<comment type="subcellular location">
    <subcellularLocation>
        <location evidence="1">Nucleus</location>
        <location evidence="1">Nuclear pore complex</location>
    </subcellularLocation>
</comment>
<evidence type="ECO:0000313" key="9">
    <source>
        <dbReference type="EnsemblMetazoa" id="SMAR004619-PA"/>
    </source>
</evidence>
<dbReference type="GO" id="GO:0008139">
    <property type="term" value="F:nuclear localization sequence binding"/>
    <property type="evidence" value="ECO:0007669"/>
    <property type="project" value="InterPro"/>
</dbReference>
<evidence type="ECO:0000256" key="7">
    <source>
        <dbReference type="ARBA" id="ARBA00023242"/>
    </source>
</evidence>
<protein>
    <recommendedName>
        <fullName evidence="11">Nucleoporin p58/p45</fullName>
    </recommendedName>
</protein>
<feature type="compositionally biased region" description="Basic residues" evidence="8">
    <location>
        <begin position="524"/>
        <end position="533"/>
    </location>
</feature>
<dbReference type="STRING" id="126957.T1IU06"/>
<dbReference type="EMBL" id="JH431511">
    <property type="status" value="NOT_ANNOTATED_CDS"/>
    <property type="molecule type" value="Genomic_DNA"/>
</dbReference>
<dbReference type="GO" id="GO:0005643">
    <property type="term" value="C:nuclear pore"/>
    <property type="evidence" value="ECO:0007669"/>
    <property type="project" value="UniProtKB-SubCell"/>
</dbReference>
<keyword evidence="7" id="KW-0539">Nucleus</keyword>
<reference evidence="10" key="1">
    <citation type="submission" date="2011-05" db="EMBL/GenBank/DDBJ databases">
        <authorList>
            <person name="Richards S.R."/>
            <person name="Qu J."/>
            <person name="Jiang H."/>
            <person name="Jhangiani S.N."/>
            <person name="Agravi P."/>
            <person name="Goodspeed R."/>
            <person name="Gross S."/>
            <person name="Mandapat C."/>
            <person name="Jackson L."/>
            <person name="Mathew T."/>
            <person name="Pu L."/>
            <person name="Thornton R."/>
            <person name="Saada N."/>
            <person name="Wilczek-Boney K.B."/>
            <person name="Lee S."/>
            <person name="Kovar C."/>
            <person name="Wu Y."/>
            <person name="Scherer S.E."/>
            <person name="Worley K.C."/>
            <person name="Muzny D.M."/>
            <person name="Gibbs R."/>
        </authorList>
    </citation>
    <scope>NUCLEOTIDE SEQUENCE</scope>
    <source>
        <strain evidence="10">Brora</strain>
    </source>
</reference>
<keyword evidence="10" id="KW-1185">Reference proteome</keyword>
<dbReference type="PANTHER" id="PTHR13437">
    <property type="entry name" value="NUCLEOPORIN P58/P45 NUCLEOPORIN-LIKE PROTEIN 1"/>
    <property type="match status" value="1"/>
</dbReference>
<dbReference type="OMA" id="ALMNKSY"/>
<evidence type="ECO:0000256" key="6">
    <source>
        <dbReference type="ARBA" id="ARBA00023132"/>
    </source>
</evidence>
<dbReference type="GO" id="GO:0051028">
    <property type="term" value="P:mRNA transport"/>
    <property type="evidence" value="ECO:0007669"/>
    <property type="project" value="UniProtKB-KW"/>
</dbReference>
<evidence type="ECO:0000256" key="4">
    <source>
        <dbReference type="ARBA" id="ARBA00022927"/>
    </source>
</evidence>
<dbReference type="PhylomeDB" id="T1IU06"/>
<dbReference type="Gene3D" id="6.10.140.1350">
    <property type="match status" value="1"/>
</dbReference>
<feature type="region of interest" description="Disordered" evidence="8">
    <location>
        <begin position="509"/>
        <end position="533"/>
    </location>
</feature>
<dbReference type="GO" id="GO:0015031">
    <property type="term" value="P:protein transport"/>
    <property type="evidence" value="ECO:0007669"/>
    <property type="project" value="UniProtKB-KW"/>
</dbReference>
<dbReference type="Pfam" id="PF15967">
    <property type="entry name" value="Nucleoporin_FG2"/>
    <property type="match status" value="1"/>
</dbReference>
<dbReference type="eggNOG" id="ENOG502QRD8">
    <property type="taxonomic scope" value="Eukaryota"/>
</dbReference>
<dbReference type="EnsemblMetazoa" id="SMAR004619-RA">
    <property type="protein sequence ID" value="SMAR004619-PA"/>
    <property type="gene ID" value="SMAR004619"/>
</dbReference>
<accession>T1IU06</accession>
<dbReference type="HOGENOM" id="CLU_034851_2_0_1"/>
<dbReference type="PANTHER" id="PTHR13437:SF2">
    <property type="entry name" value="NUCLEOPORIN P58_P45"/>
    <property type="match status" value="1"/>
</dbReference>
<dbReference type="Proteomes" id="UP000014500">
    <property type="component" value="Unassembled WGS sequence"/>
</dbReference>
<name>T1IU06_STRMM</name>
<dbReference type="AlphaFoldDB" id="T1IU06"/>
<keyword evidence="3" id="KW-0509">mRNA transport</keyword>
<evidence type="ECO:0008006" key="11">
    <source>
        <dbReference type="Google" id="ProtNLM"/>
    </source>
</evidence>
<organism evidence="9 10">
    <name type="scientific">Strigamia maritima</name>
    <name type="common">European centipede</name>
    <name type="synonym">Geophilus maritimus</name>
    <dbReference type="NCBI Taxonomy" id="126957"/>
    <lineage>
        <taxon>Eukaryota</taxon>
        <taxon>Metazoa</taxon>
        <taxon>Ecdysozoa</taxon>
        <taxon>Arthropoda</taxon>
        <taxon>Myriapoda</taxon>
        <taxon>Chilopoda</taxon>
        <taxon>Pleurostigmophora</taxon>
        <taxon>Geophilomorpha</taxon>
        <taxon>Linotaeniidae</taxon>
        <taxon>Strigamia</taxon>
    </lineage>
</organism>
<evidence type="ECO:0000256" key="3">
    <source>
        <dbReference type="ARBA" id="ARBA00022816"/>
    </source>
</evidence>
<reference evidence="9" key="2">
    <citation type="submission" date="2015-02" db="UniProtKB">
        <authorList>
            <consortium name="EnsemblMetazoa"/>
        </authorList>
    </citation>
    <scope>IDENTIFICATION</scope>
</reference>
<dbReference type="GO" id="GO:0017056">
    <property type="term" value="F:structural constituent of nuclear pore"/>
    <property type="evidence" value="ECO:0007669"/>
    <property type="project" value="InterPro"/>
</dbReference>
<evidence type="ECO:0000256" key="5">
    <source>
        <dbReference type="ARBA" id="ARBA00023010"/>
    </source>
</evidence>
<keyword evidence="4" id="KW-0653">Protein transport</keyword>
<keyword evidence="6" id="KW-0906">Nuclear pore complex</keyword>
<sequence>MTSSFNFPSNTSTFGSTPSAAFNFGSTMPANSGLISAFGTQQAPTALGFGNPTSTSGGLTLGSAGTLFSTTSFPSTTSQPSLFSGFGATTTTTTKPSFPMGLNTTSTALAPATGFGFPAPSTSTASLNFGFMSTPSTLTSNTSLPSFTGLGTQPVLGAALGAAFPTTSVPANIGLGGINISQTSASDTGIGTSVGKSDKAVKEVTVPSEVLTTVEIVKKYVKDQKNIREEISRISSKPLYNVQKETESLKHLLSVVSNGIQRNAAIVEKLKHETAQELKNAEIAQRTRETPPGLQYENTAPTEYFQNLVAVFENRMQLYRQKIEQMERHLTGLSQCAALTPQELTLAMKRIHETFVALAAQLQIIHEAVKTQKEQYLNYRKVFYGDATNLFVDKESPIITDNVLNSRNKFKVGPTPFSGMSNATAVAMASALNRMQQPSAVPPPTIGFSSGSGLYSSNLGLGTSFNSNLNLSNSNLGFGQSSSSAIKPLGFYDPASVLGSTSWNTTVVSQKQPFQLQKPPQGSKRGKRVAHNN</sequence>
<dbReference type="InterPro" id="IPR024882">
    <property type="entry name" value="NUP58/p45/49"/>
</dbReference>
<evidence type="ECO:0000256" key="2">
    <source>
        <dbReference type="ARBA" id="ARBA00022448"/>
    </source>
</evidence>
<feature type="compositionally biased region" description="Low complexity" evidence="8">
    <location>
        <begin position="510"/>
        <end position="521"/>
    </location>
</feature>
<evidence type="ECO:0000313" key="10">
    <source>
        <dbReference type="Proteomes" id="UP000014500"/>
    </source>
</evidence>